<protein>
    <submittedName>
        <fullName evidence="9">RsmF rRNA methyltransferase first C-terminal domain-containing protein</fullName>
    </submittedName>
</protein>
<evidence type="ECO:0000259" key="8">
    <source>
        <dbReference type="PROSITE" id="PS51686"/>
    </source>
</evidence>
<evidence type="ECO:0000313" key="9">
    <source>
        <dbReference type="EMBL" id="MBA4543732.1"/>
    </source>
</evidence>
<dbReference type="CDD" id="cd21147">
    <property type="entry name" value="RsmF_methylt_CTD1"/>
    <property type="match status" value="1"/>
</dbReference>
<dbReference type="Gene3D" id="2.30.130.60">
    <property type="match status" value="1"/>
</dbReference>
<feature type="active site" description="Nucleophile" evidence="7">
    <location>
        <position position="233"/>
    </location>
</feature>
<dbReference type="GO" id="GO:0003723">
    <property type="term" value="F:RNA binding"/>
    <property type="evidence" value="ECO:0007669"/>
    <property type="project" value="UniProtKB-UniRule"/>
</dbReference>
<dbReference type="PROSITE" id="PS01153">
    <property type="entry name" value="NOL1_NOP2_SUN"/>
    <property type="match status" value="1"/>
</dbReference>
<evidence type="ECO:0000256" key="3">
    <source>
        <dbReference type="ARBA" id="ARBA00022603"/>
    </source>
</evidence>
<dbReference type="GO" id="GO:0006396">
    <property type="term" value="P:RNA processing"/>
    <property type="evidence" value="ECO:0007669"/>
    <property type="project" value="InterPro"/>
</dbReference>
<dbReference type="EMBL" id="JACEIP010000020">
    <property type="protein sequence ID" value="MBA4543732.1"/>
    <property type="molecule type" value="Genomic_DNA"/>
</dbReference>
<dbReference type="InterPro" id="IPR049560">
    <property type="entry name" value="MeTrfase_RsmB-F_NOP2_cat"/>
</dbReference>
<dbReference type="InterPro" id="IPR011023">
    <property type="entry name" value="Nop2p"/>
</dbReference>
<dbReference type="GO" id="GO:0001510">
    <property type="term" value="P:RNA methylation"/>
    <property type="evidence" value="ECO:0007669"/>
    <property type="project" value="InterPro"/>
</dbReference>
<evidence type="ECO:0000256" key="1">
    <source>
        <dbReference type="ARBA" id="ARBA00007494"/>
    </source>
</evidence>
<dbReference type="InterPro" id="IPR031340">
    <property type="entry name" value="RsmF_methylt_CI"/>
</dbReference>
<dbReference type="PANTHER" id="PTHR22807">
    <property type="entry name" value="NOP2 YEAST -RELATED NOL1/NOP2/FMU SUN DOMAIN-CONTAINING"/>
    <property type="match status" value="1"/>
</dbReference>
<dbReference type="GO" id="GO:0008757">
    <property type="term" value="F:S-adenosylmethionine-dependent methyltransferase activity"/>
    <property type="evidence" value="ECO:0007669"/>
    <property type="project" value="InterPro"/>
</dbReference>
<dbReference type="OrthoDB" id="9810297at2"/>
<dbReference type="SUPFAM" id="SSF53335">
    <property type="entry name" value="S-adenosyl-L-methionine-dependent methyltransferases"/>
    <property type="match status" value="1"/>
</dbReference>
<reference evidence="9 10" key="1">
    <citation type="submission" date="2020-07" db="EMBL/GenBank/DDBJ databases">
        <authorList>
            <person name="Feng H."/>
        </authorList>
    </citation>
    <scope>NUCLEOTIDE SEQUENCE [LARGE SCALE GENOMIC DNA]</scope>
    <source>
        <strain evidence="10">s-11</strain>
    </source>
</reference>
<dbReference type="PRINTS" id="PR02008">
    <property type="entry name" value="RCMTFAMILY"/>
</dbReference>
<dbReference type="CDD" id="cd02440">
    <property type="entry name" value="AdoMet_MTases"/>
    <property type="match status" value="1"/>
</dbReference>
<dbReference type="InterPro" id="IPR027391">
    <property type="entry name" value="Nol1_Nop2_Fmu_2"/>
</dbReference>
<comment type="caution">
    <text evidence="9">The sequence shown here is derived from an EMBL/GenBank/DDBJ whole genome shotgun (WGS) entry which is preliminary data.</text>
</comment>
<keyword evidence="3 7" id="KW-0489">Methyltransferase</keyword>
<evidence type="ECO:0000313" key="10">
    <source>
        <dbReference type="Proteomes" id="UP000530514"/>
    </source>
</evidence>
<evidence type="ECO:0000256" key="5">
    <source>
        <dbReference type="ARBA" id="ARBA00022691"/>
    </source>
</evidence>
<dbReference type="Proteomes" id="UP000530514">
    <property type="component" value="Unassembled WGS sequence"/>
</dbReference>
<dbReference type="RefSeq" id="WP_033102097.1">
    <property type="nucleotide sequence ID" value="NZ_JACEIP010000020.1"/>
</dbReference>
<keyword evidence="10" id="KW-1185">Reference proteome</keyword>
<comment type="similarity">
    <text evidence="1 7">Belongs to the class I-like SAM-binding methyltransferase superfamily. RsmB/NOP family.</text>
</comment>
<name>A0A7W2AI01_9BACL</name>
<dbReference type="Pfam" id="PF13636">
    <property type="entry name" value="Methyltranf_PUA"/>
    <property type="match status" value="1"/>
</dbReference>
<keyword evidence="5 7" id="KW-0949">S-adenosyl-L-methionine</keyword>
<accession>A0A7W2AI01</accession>
<dbReference type="InterPro" id="IPR001678">
    <property type="entry name" value="MeTrfase_RsmB-F_NOP2_dom"/>
</dbReference>
<dbReference type="InterPro" id="IPR029063">
    <property type="entry name" value="SAM-dependent_MTases_sf"/>
</dbReference>
<feature type="binding site" evidence="7">
    <location>
        <begin position="111"/>
        <end position="117"/>
    </location>
    <ligand>
        <name>S-adenosyl-L-methionine</name>
        <dbReference type="ChEBI" id="CHEBI:59789"/>
    </ligand>
</feature>
<feature type="binding site" evidence="7">
    <location>
        <position position="180"/>
    </location>
    <ligand>
        <name>S-adenosyl-L-methionine</name>
        <dbReference type="ChEBI" id="CHEBI:59789"/>
    </ligand>
</feature>
<organism evidence="9 10">
    <name type="scientific">Thermoactinomyces daqus</name>
    <dbReference type="NCBI Taxonomy" id="1329516"/>
    <lineage>
        <taxon>Bacteria</taxon>
        <taxon>Bacillati</taxon>
        <taxon>Bacillota</taxon>
        <taxon>Bacilli</taxon>
        <taxon>Bacillales</taxon>
        <taxon>Thermoactinomycetaceae</taxon>
        <taxon>Thermoactinomyces</taxon>
    </lineage>
</organism>
<feature type="binding site" evidence="7">
    <location>
        <position position="135"/>
    </location>
    <ligand>
        <name>S-adenosyl-L-methionine</name>
        <dbReference type="ChEBI" id="CHEBI:59789"/>
    </ligand>
</feature>
<feature type="domain" description="SAM-dependent MTase RsmB/NOP-type" evidence="8">
    <location>
        <begin position="23"/>
        <end position="304"/>
    </location>
</feature>
<dbReference type="PROSITE" id="PS51686">
    <property type="entry name" value="SAM_MT_RSMB_NOP"/>
    <property type="match status" value="1"/>
</dbReference>
<gene>
    <name evidence="9" type="ORF">H1164_12610</name>
</gene>
<dbReference type="Pfam" id="PF01189">
    <property type="entry name" value="Methyltr_RsmB-F"/>
    <property type="match status" value="1"/>
</dbReference>
<evidence type="ECO:0000256" key="6">
    <source>
        <dbReference type="ARBA" id="ARBA00022884"/>
    </source>
</evidence>
<dbReference type="Gene3D" id="3.30.70.1170">
    <property type="entry name" value="Sun protein, domain 3"/>
    <property type="match status" value="1"/>
</dbReference>
<evidence type="ECO:0000256" key="4">
    <source>
        <dbReference type="ARBA" id="ARBA00022679"/>
    </source>
</evidence>
<dbReference type="InterPro" id="IPR018314">
    <property type="entry name" value="RsmB/NOL1/NOP2-like_CS"/>
</dbReference>
<dbReference type="AlphaFoldDB" id="A0A7W2AI01"/>
<dbReference type="Pfam" id="PF17126">
    <property type="entry name" value="RsmF_methylt_CI"/>
    <property type="match status" value="1"/>
</dbReference>
<evidence type="ECO:0000256" key="7">
    <source>
        <dbReference type="PROSITE-ProRule" id="PRU01023"/>
    </source>
</evidence>
<dbReference type="GO" id="GO:0008173">
    <property type="term" value="F:RNA methyltransferase activity"/>
    <property type="evidence" value="ECO:0007669"/>
    <property type="project" value="InterPro"/>
</dbReference>
<comment type="caution">
    <text evidence="7">Lacks conserved residue(s) required for the propagation of feature annotation.</text>
</comment>
<sequence length="463" mass="52741">MVSLPVDYLEQMKQLLQEEYPSFYHTYEEPPTRSLRVNILKTSPEQLKVRVPFHLESVPWCPEGFYYNHELDRPGKHVYHAAGLYYIQDASAMAPAEALEPQPGENILDLCAAPGGKTTQIAAKMKGKGILVANEIDAKRIKALVENLERCGVTNAVVLNENPGHLSERFSGYFDRILVDAPCSGEGMFRKDADACERWSIRATEKCADLQLEILEAAAPMLRPGGRLVYSTCTFNPRENEELIWRFLQLHPDFKLIPVPQRQYYRSGRPDWIREADNKLVKAARLWPHHLRGEGHFVAVLQKETTAEGSKKRPGKWPPVHAQARKLWERFASETLTDTNFLSNGTFTLYGEHLYYVPVDIPSLKGLRVERPGRYLGQAKKNHFVPSHALALSLDPQMVKRQCNFTVDDPDLLRYLQGETLPSAQSKGWTLVTVDHFPLGWGKVSGGLLKNHYPKWLRFDKND</sequence>
<evidence type="ECO:0000256" key="2">
    <source>
        <dbReference type="ARBA" id="ARBA00022490"/>
    </source>
</evidence>
<dbReference type="Pfam" id="PF17125">
    <property type="entry name" value="Methyltr_RsmF_N"/>
    <property type="match status" value="1"/>
</dbReference>
<proteinExistence type="inferred from homology"/>
<dbReference type="InterPro" id="IPR023267">
    <property type="entry name" value="RCMT"/>
</dbReference>
<dbReference type="NCBIfam" id="TIGR00446">
    <property type="entry name" value="nop2p"/>
    <property type="match status" value="1"/>
</dbReference>
<dbReference type="InterPro" id="IPR031341">
    <property type="entry name" value="Methyltr_RsmF_N"/>
</dbReference>
<dbReference type="Gene3D" id="3.40.50.150">
    <property type="entry name" value="Vaccinia Virus protein VP39"/>
    <property type="match status" value="1"/>
</dbReference>
<keyword evidence="6 7" id="KW-0694">RNA-binding</keyword>
<dbReference type="PANTHER" id="PTHR22807:SF30">
    <property type="entry name" value="28S RRNA (CYTOSINE(4447)-C(5))-METHYLTRANSFERASE-RELATED"/>
    <property type="match status" value="1"/>
</dbReference>
<keyword evidence="2" id="KW-0963">Cytoplasm</keyword>
<keyword evidence="4 7" id="KW-0808">Transferase</keyword>